<comment type="caution">
    <text evidence="2">The sequence shown here is derived from an EMBL/GenBank/DDBJ whole genome shotgun (WGS) entry which is preliminary data.</text>
</comment>
<organism evidence="2 3">
    <name type="scientific">Alcanivorax hongdengensis A-11-3</name>
    <dbReference type="NCBI Taxonomy" id="1177179"/>
    <lineage>
        <taxon>Bacteria</taxon>
        <taxon>Pseudomonadati</taxon>
        <taxon>Pseudomonadota</taxon>
        <taxon>Gammaproteobacteria</taxon>
        <taxon>Oceanospirillales</taxon>
        <taxon>Alcanivoracaceae</taxon>
        <taxon>Alcanivorax</taxon>
    </lineage>
</organism>
<dbReference type="EMBL" id="AMRJ01000024">
    <property type="protein sequence ID" value="EKF73529.1"/>
    <property type="molecule type" value="Genomic_DNA"/>
</dbReference>
<evidence type="ECO:0000256" key="1">
    <source>
        <dbReference type="SAM" id="MobiDB-lite"/>
    </source>
</evidence>
<keyword evidence="3" id="KW-1185">Reference proteome</keyword>
<dbReference type="Proteomes" id="UP000010164">
    <property type="component" value="Unassembled WGS sequence"/>
</dbReference>
<protein>
    <submittedName>
        <fullName evidence="2">Acetyltransferase</fullName>
    </submittedName>
</protein>
<proteinExistence type="predicted"/>
<dbReference type="AlphaFoldDB" id="L0W974"/>
<reference evidence="2 3" key="1">
    <citation type="journal article" date="2012" name="J. Bacteriol.">
        <title>Genome Sequence of the Alkane-Degrading Bacterium Alcanivorax hongdengensis Type Strain A-11-3.</title>
        <authorList>
            <person name="Lai Q."/>
            <person name="Shao Z."/>
        </authorList>
    </citation>
    <scope>NUCLEOTIDE SEQUENCE [LARGE SCALE GENOMIC DNA]</scope>
    <source>
        <strain evidence="2 3">A-11-3</strain>
    </source>
</reference>
<sequence length="82" mass="9166">MAQDQDKDSQRRLQFSSNRGGARHRVRYVESSAPPAGECRLCVGSLADTPLTVRLRPIREVRPLPMQVPGRLPDNDAQQESP</sequence>
<name>L0W974_9GAMM</name>
<dbReference type="OrthoDB" id="6080551at2"/>
<feature type="compositionally biased region" description="Basic and acidic residues" evidence="1">
    <location>
        <begin position="1"/>
        <end position="11"/>
    </location>
</feature>
<keyword evidence="2" id="KW-0808">Transferase</keyword>
<dbReference type="STRING" id="1177179.A11A3_13365"/>
<evidence type="ECO:0000313" key="2">
    <source>
        <dbReference type="EMBL" id="EKF73529.1"/>
    </source>
</evidence>
<feature type="region of interest" description="Disordered" evidence="1">
    <location>
        <begin position="1"/>
        <end position="25"/>
    </location>
</feature>
<dbReference type="RefSeq" id="WP_008929843.1">
    <property type="nucleotide sequence ID" value="NZ_AMRJ01000024.1"/>
</dbReference>
<dbReference type="PATRIC" id="fig|1177179.3.peg.2655"/>
<evidence type="ECO:0000313" key="3">
    <source>
        <dbReference type="Proteomes" id="UP000010164"/>
    </source>
</evidence>
<gene>
    <name evidence="2" type="ORF">A11A3_13365</name>
</gene>
<accession>L0W974</accession>
<dbReference type="GO" id="GO:0016740">
    <property type="term" value="F:transferase activity"/>
    <property type="evidence" value="ECO:0007669"/>
    <property type="project" value="UniProtKB-KW"/>
</dbReference>